<reference evidence="2" key="3">
    <citation type="submission" date="2020-12" db="UniProtKB">
        <authorList>
            <consortium name="EnsemblPlants"/>
        </authorList>
    </citation>
    <scope>IDENTIFICATION</scope>
</reference>
<gene>
    <name evidence="2" type="primary">LOC112274800</name>
    <name evidence="1" type="ORF">PHYPA_027311</name>
</gene>
<dbReference type="EnsemblPlants" id="Pp3c22_18360V3.1">
    <property type="protein sequence ID" value="PAC:32904221.CDS.1"/>
    <property type="gene ID" value="Pp3c22_18360"/>
</dbReference>
<evidence type="ECO:0000313" key="1">
    <source>
        <dbReference type="EMBL" id="PNR30995.1"/>
    </source>
</evidence>
<keyword evidence="3" id="KW-1185">Reference proteome</keyword>
<reference evidence="1 3" key="2">
    <citation type="journal article" date="2018" name="Plant J.">
        <title>The Physcomitrella patens chromosome-scale assembly reveals moss genome structure and evolution.</title>
        <authorList>
            <person name="Lang D."/>
            <person name="Ullrich K.K."/>
            <person name="Murat F."/>
            <person name="Fuchs J."/>
            <person name="Jenkins J."/>
            <person name="Haas F.B."/>
            <person name="Piednoel M."/>
            <person name="Gundlach H."/>
            <person name="Van Bel M."/>
            <person name="Meyberg R."/>
            <person name="Vives C."/>
            <person name="Morata J."/>
            <person name="Symeonidi A."/>
            <person name="Hiss M."/>
            <person name="Muchero W."/>
            <person name="Kamisugi Y."/>
            <person name="Saleh O."/>
            <person name="Blanc G."/>
            <person name="Decker E.L."/>
            <person name="van Gessel N."/>
            <person name="Grimwood J."/>
            <person name="Hayes R.D."/>
            <person name="Graham S.W."/>
            <person name="Gunter L.E."/>
            <person name="McDaniel S.F."/>
            <person name="Hoernstein S.N.W."/>
            <person name="Larsson A."/>
            <person name="Li F.W."/>
            <person name="Perroud P.F."/>
            <person name="Phillips J."/>
            <person name="Ranjan P."/>
            <person name="Rokshar D.S."/>
            <person name="Rothfels C.J."/>
            <person name="Schneider L."/>
            <person name="Shu S."/>
            <person name="Stevenson D.W."/>
            <person name="Thummler F."/>
            <person name="Tillich M."/>
            <person name="Villarreal Aguilar J.C."/>
            <person name="Widiez T."/>
            <person name="Wong G.K."/>
            <person name="Wymore A."/>
            <person name="Zhang Y."/>
            <person name="Zimmer A.D."/>
            <person name="Quatrano R.S."/>
            <person name="Mayer K.F.X."/>
            <person name="Goodstein D."/>
            <person name="Casacuberta J.M."/>
            <person name="Vandepoele K."/>
            <person name="Reski R."/>
            <person name="Cuming A.C."/>
            <person name="Tuskan G.A."/>
            <person name="Maumus F."/>
            <person name="Salse J."/>
            <person name="Schmutz J."/>
            <person name="Rensing S.A."/>
        </authorList>
    </citation>
    <scope>NUCLEOTIDE SEQUENCE [LARGE SCALE GENOMIC DNA]</scope>
    <source>
        <strain evidence="2 3">cv. Gransden 2004</strain>
    </source>
</reference>
<dbReference type="EMBL" id="ABEU02000022">
    <property type="protein sequence ID" value="PNR30995.1"/>
    <property type="molecule type" value="Genomic_DNA"/>
</dbReference>
<proteinExistence type="predicted"/>
<dbReference type="Gramene" id="Pp3c22_18360V3.1">
    <property type="protein sequence ID" value="PAC:32904221.CDS.1"/>
    <property type="gene ID" value="Pp3c22_18360"/>
</dbReference>
<evidence type="ECO:0000313" key="2">
    <source>
        <dbReference type="EnsemblPlants" id="PAC:32904221.CDS.1"/>
    </source>
</evidence>
<evidence type="ECO:0000313" key="3">
    <source>
        <dbReference type="Proteomes" id="UP000006727"/>
    </source>
</evidence>
<protein>
    <submittedName>
        <fullName evidence="1 2">Uncharacterized protein</fullName>
    </submittedName>
</protein>
<name>A0A2K1INY8_PHYPA</name>
<sequence length="110" mass="12600">MQLFELVSVALWIYAKFSENGPSQRRFLIYTSFSLVDCHGKDLLKVHSYEGRTEKRVQPHVLLCYCSLRCRLKMASCAAVRPSCGAILIQVFQGPRTHDHATCVRCFHHS</sequence>
<reference evidence="1 3" key="1">
    <citation type="journal article" date="2008" name="Science">
        <title>The Physcomitrella genome reveals evolutionary insights into the conquest of land by plants.</title>
        <authorList>
            <person name="Rensing S."/>
            <person name="Lang D."/>
            <person name="Zimmer A."/>
            <person name="Terry A."/>
            <person name="Salamov A."/>
            <person name="Shapiro H."/>
            <person name="Nishiyama T."/>
            <person name="Perroud P.-F."/>
            <person name="Lindquist E."/>
            <person name="Kamisugi Y."/>
            <person name="Tanahashi T."/>
            <person name="Sakakibara K."/>
            <person name="Fujita T."/>
            <person name="Oishi K."/>
            <person name="Shin-I T."/>
            <person name="Kuroki Y."/>
            <person name="Toyoda A."/>
            <person name="Suzuki Y."/>
            <person name="Hashimoto A."/>
            <person name="Yamaguchi K."/>
            <person name="Sugano A."/>
            <person name="Kohara Y."/>
            <person name="Fujiyama A."/>
            <person name="Anterola A."/>
            <person name="Aoki S."/>
            <person name="Ashton N."/>
            <person name="Barbazuk W.B."/>
            <person name="Barker E."/>
            <person name="Bennetzen J."/>
            <person name="Bezanilla M."/>
            <person name="Blankenship R."/>
            <person name="Cho S.H."/>
            <person name="Dutcher S."/>
            <person name="Estelle M."/>
            <person name="Fawcett J.A."/>
            <person name="Gundlach H."/>
            <person name="Hanada K."/>
            <person name="Heyl A."/>
            <person name="Hicks K.A."/>
            <person name="Hugh J."/>
            <person name="Lohr M."/>
            <person name="Mayer K."/>
            <person name="Melkozernov A."/>
            <person name="Murata T."/>
            <person name="Nelson D."/>
            <person name="Pils B."/>
            <person name="Prigge M."/>
            <person name="Reiss B."/>
            <person name="Renner T."/>
            <person name="Rombauts S."/>
            <person name="Rushton P."/>
            <person name="Sanderfoot A."/>
            <person name="Schween G."/>
            <person name="Shiu S.-H."/>
            <person name="Stueber K."/>
            <person name="Theodoulou F.L."/>
            <person name="Tu H."/>
            <person name="Van de Peer Y."/>
            <person name="Verrier P.J."/>
            <person name="Waters E."/>
            <person name="Wood A."/>
            <person name="Yang L."/>
            <person name="Cove D."/>
            <person name="Cuming A."/>
            <person name="Hasebe M."/>
            <person name="Lucas S."/>
            <person name="Mishler D.B."/>
            <person name="Reski R."/>
            <person name="Grigoriev I."/>
            <person name="Quatrano R.S."/>
            <person name="Boore J.L."/>
        </authorList>
    </citation>
    <scope>NUCLEOTIDE SEQUENCE [LARGE SCALE GENOMIC DNA]</scope>
    <source>
        <strain evidence="2 3">cv. Gransden 2004</strain>
    </source>
</reference>
<organism evidence="1">
    <name type="scientific">Physcomitrium patens</name>
    <name type="common">Spreading-leaved earth moss</name>
    <name type="synonym">Physcomitrella patens</name>
    <dbReference type="NCBI Taxonomy" id="3218"/>
    <lineage>
        <taxon>Eukaryota</taxon>
        <taxon>Viridiplantae</taxon>
        <taxon>Streptophyta</taxon>
        <taxon>Embryophyta</taxon>
        <taxon>Bryophyta</taxon>
        <taxon>Bryophytina</taxon>
        <taxon>Bryopsida</taxon>
        <taxon>Funariidae</taxon>
        <taxon>Funariales</taxon>
        <taxon>Funariaceae</taxon>
        <taxon>Physcomitrium</taxon>
    </lineage>
</organism>
<dbReference type="Proteomes" id="UP000006727">
    <property type="component" value="Chromosome 22"/>
</dbReference>
<dbReference type="AlphaFoldDB" id="A0A2K1INY8"/>
<accession>A0A2K1INY8</accession>